<comment type="caution">
    <text evidence="3">The sequence shown here is derived from an EMBL/GenBank/DDBJ whole genome shotgun (WGS) entry which is preliminary data.</text>
</comment>
<dbReference type="InterPro" id="IPR038696">
    <property type="entry name" value="IalB_sf"/>
</dbReference>
<dbReference type="RefSeq" id="WP_099278639.1">
    <property type="nucleotide sequence ID" value="NZ_KZ304988.1"/>
</dbReference>
<dbReference type="Gene3D" id="2.60.40.1880">
    <property type="entry name" value="Invasion associated locus B (IalB) protein"/>
    <property type="match status" value="1"/>
</dbReference>
<evidence type="ECO:0000256" key="1">
    <source>
        <dbReference type="SAM" id="MobiDB-lite"/>
    </source>
</evidence>
<evidence type="ECO:0008006" key="5">
    <source>
        <dbReference type="Google" id="ProtNLM"/>
    </source>
</evidence>
<name>A0A2G1MC39_9RHOB</name>
<dbReference type="InterPro" id="IPR010642">
    <property type="entry name" value="Invasion_prot_B"/>
</dbReference>
<dbReference type="EMBL" id="NQWH01000051">
    <property type="protein sequence ID" value="PHP26232.1"/>
    <property type="molecule type" value="Genomic_DNA"/>
</dbReference>
<dbReference type="AlphaFoldDB" id="A0A2G1MC39"/>
<evidence type="ECO:0000256" key="2">
    <source>
        <dbReference type="SAM" id="SignalP"/>
    </source>
</evidence>
<sequence>MKPIPPAGPIFAALLSAAAGLAAAQEKPDYPEPLSRVEIGDWVVECFDEALSSEQCQIYQRILINGGTAIAMVTTMAYGADGVLSMQIALPLGIDLAEGAVISVADRGFLLPIDRCTKQGCLVDAAVPAGLMDALQGGSEASITVSNPSSGDFAIPLSLAGFGDALSRITPPPAPPSDDPAEEPEPSVLPEPEADDPDGIDAALAPVTGDG</sequence>
<protein>
    <recommendedName>
        <fullName evidence="5">Invasion-associated locus B family protein</fullName>
    </recommendedName>
</protein>
<evidence type="ECO:0000313" key="4">
    <source>
        <dbReference type="Proteomes" id="UP000221860"/>
    </source>
</evidence>
<reference evidence="3 4" key="1">
    <citation type="submission" date="2017-08" db="EMBL/GenBank/DDBJ databases">
        <title>Draft Genome Sequence of Loktanella cinnabarina Strain XM1, Isolated from Coastal Surface Water.</title>
        <authorList>
            <person name="Ma R."/>
            <person name="Wang J."/>
            <person name="Wang Q."/>
            <person name="Ma Z."/>
            <person name="Li J."/>
            <person name="Chen L."/>
        </authorList>
    </citation>
    <scope>NUCLEOTIDE SEQUENCE [LARGE SCALE GENOMIC DNA]</scope>
    <source>
        <strain evidence="3 4">XM1</strain>
    </source>
</reference>
<feature type="region of interest" description="Disordered" evidence="1">
    <location>
        <begin position="166"/>
        <end position="211"/>
    </location>
</feature>
<keyword evidence="2" id="KW-0732">Signal</keyword>
<gene>
    <name evidence="3" type="ORF">CJ301_17495</name>
</gene>
<feature type="signal peptide" evidence="2">
    <location>
        <begin position="1"/>
        <end position="24"/>
    </location>
</feature>
<proteinExistence type="predicted"/>
<keyword evidence="4" id="KW-1185">Reference proteome</keyword>
<dbReference type="Pfam" id="PF06776">
    <property type="entry name" value="IalB"/>
    <property type="match status" value="1"/>
</dbReference>
<evidence type="ECO:0000313" key="3">
    <source>
        <dbReference type="EMBL" id="PHP26232.1"/>
    </source>
</evidence>
<feature type="chain" id="PRO_5013753491" description="Invasion-associated locus B family protein" evidence="2">
    <location>
        <begin position="25"/>
        <end position="211"/>
    </location>
</feature>
<dbReference type="OrthoDB" id="9797912at2"/>
<accession>A0A2G1MC39</accession>
<dbReference type="Proteomes" id="UP000221860">
    <property type="component" value="Unassembled WGS sequence"/>
</dbReference>
<organism evidence="3 4">
    <name type="scientific">Limimaricola cinnabarinus</name>
    <dbReference type="NCBI Taxonomy" id="1125964"/>
    <lineage>
        <taxon>Bacteria</taxon>
        <taxon>Pseudomonadati</taxon>
        <taxon>Pseudomonadota</taxon>
        <taxon>Alphaproteobacteria</taxon>
        <taxon>Rhodobacterales</taxon>
        <taxon>Paracoccaceae</taxon>
        <taxon>Limimaricola</taxon>
    </lineage>
</organism>